<organism evidence="1 2">
    <name type="scientific">Daedalea quercina L-15889</name>
    <dbReference type="NCBI Taxonomy" id="1314783"/>
    <lineage>
        <taxon>Eukaryota</taxon>
        <taxon>Fungi</taxon>
        <taxon>Dikarya</taxon>
        <taxon>Basidiomycota</taxon>
        <taxon>Agaricomycotina</taxon>
        <taxon>Agaricomycetes</taxon>
        <taxon>Polyporales</taxon>
        <taxon>Fomitopsis</taxon>
    </lineage>
</organism>
<dbReference type="EMBL" id="KV429113">
    <property type="protein sequence ID" value="KZT65029.1"/>
    <property type="molecule type" value="Genomic_DNA"/>
</dbReference>
<proteinExistence type="predicted"/>
<evidence type="ECO:0000313" key="2">
    <source>
        <dbReference type="Proteomes" id="UP000076727"/>
    </source>
</evidence>
<protein>
    <submittedName>
        <fullName evidence="1">Uncharacterized protein</fullName>
    </submittedName>
</protein>
<reference evidence="1 2" key="1">
    <citation type="journal article" date="2016" name="Mol. Biol. Evol.">
        <title>Comparative Genomics of Early-Diverging Mushroom-Forming Fungi Provides Insights into the Origins of Lignocellulose Decay Capabilities.</title>
        <authorList>
            <person name="Nagy L.G."/>
            <person name="Riley R."/>
            <person name="Tritt A."/>
            <person name="Adam C."/>
            <person name="Daum C."/>
            <person name="Floudas D."/>
            <person name="Sun H."/>
            <person name="Yadav J.S."/>
            <person name="Pangilinan J."/>
            <person name="Larsson K.H."/>
            <person name="Matsuura K."/>
            <person name="Barry K."/>
            <person name="Labutti K."/>
            <person name="Kuo R."/>
            <person name="Ohm R.A."/>
            <person name="Bhattacharya S.S."/>
            <person name="Shirouzu T."/>
            <person name="Yoshinaga Y."/>
            <person name="Martin F.M."/>
            <person name="Grigoriev I.V."/>
            <person name="Hibbett D.S."/>
        </authorList>
    </citation>
    <scope>NUCLEOTIDE SEQUENCE [LARGE SCALE GENOMIC DNA]</scope>
    <source>
        <strain evidence="1 2">L-15889</strain>
    </source>
</reference>
<dbReference type="AlphaFoldDB" id="A0A165LYZ0"/>
<gene>
    <name evidence="1" type="ORF">DAEQUDRAFT_562379</name>
</gene>
<accession>A0A165LYZ0</accession>
<name>A0A165LYZ0_9APHY</name>
<evidence type="ECO:0000313" key="1">
    <source>
        <dbReference type="EMBL" id="KZT65029.1"/>
    </source>
</evidence>
<keyword evidence="2" id="KW-1185">Reference proteome</keyword>
<sequence length="308" mass="32384">MTGMSPFTRPSSAACFSASLSCSSTMRESLSVASRCAARRRAFSSATSALSFSTCSPLVSRGPSSMAINVLEPGAVSMVTSAPGVAGSVGDDARPPPITCRGVTALAMSRHNTSLPLSRRDVLGWVCEAVSPIASSSSSSTNMSCVLERISPWREVVGEGGSSRMVSVRRAGRGLETGVGGAMPGARLRSGDQWRRMQTAKLACVARRADVQGCAHVRGCHPPVEVFGLEHRRACIGPADGSRGDAGPCGRRRRYVRLQTARWCRGQQCPGRVGGSGSGQERRQCGVKDALLLLLRAMFSLKGPELAE</sequence>
<dbReference type="Proteomes" id="UP000076727">
    <property type="component" value="Unassembled WGS sequence"/>
</dbReference>